<name>A0A6L2N048_TANCI</name>
<protein>
    <submittedName>
        <fullName evidence="2">Uncharacterized protein</fullName>
    </submittedName>
</protein>
<comment type="caution">
    <text evidence="2">The sequence shown here is derived from an EMBL/GenBank/DDBJ whole genome shotgun (WGS) entry which is preliminary data.</text>
</comment>
<keyword evidence="1" id="KW-0175">Coiled coil</keyword>
<evidence type="ECO:0000256" key="1">
    <source>
        <dbReference type="SAM" id="Coils"/>
    </source>
</evidence>
<evidence type="ECO:0000313" key="2">
    <source>
        <dbReference type="EMBL" id="GEU79520.1"/>
    </source>
</evidence>
<accession>A0A6L2N048</accession>
<feature type="coiled-coil region" evidence="1">
    <location>
        <begin position="387"/>
        <end position="445"/>
    </location>
</feature>
<feature type="coiled-coil region" evidence="1">
    <location>
        <begin position="83"/>
        <end position="140"/>
    </location>
</feature>
<proteinExistence type="predicted"/>
<reference evidence="2" key="1">
    <citation type="journal article" date="2019" name="Sci. Rep.">
        <title>Draft genome of Tanacetum cinerariifolium, the natural source of mosquito coil.</title>
        <authorList>
            <person name="Yamashiro T."/>
            <person name="Shiraishi A."/>
            <person name="Satake H."/>
            <person name="Nakayama K."/>
        </authorList>
    </citation>
    <scope>NUCLEOTIDE SEQUENCE</scope>
</reference>
<dbReference type="AlphaFoldDB" id="A0A6L2N048"/>
<gene>
    <name evidence="2" type="ORF">Tci_051498</name>
</gene>
<sequence>MMSDEPNAAATFMASLSSSSRQFNEVRTFNDNIFETVSEVPQDEHLDSDEDSVHEDNTIPYDQYLATKEKGHRKVNQEQILVNATLSAELDQCKLELARLERNKVKLECDKVIVACNKRNAKLEQETELLQTTIRNKEATIASLTSETKTVLFEKKTLEDKYLEEIVCLKNANQVATGLGFSSPWYSKKVQLAQPTLYDGHRLLQPGHASFVPQKELPREQVYWLSASDIASQSSDPSKPVTPFVHTRPVNSEEFERIFDELDSEYEQTVLANKTLQIEKKNLLIKNECLISDSISKDICSIVLTSVNIVPPISDCMCAELRTSCDREHNRVLKLEAEISKLHNMLKESVKRCVFIQKDHIDLQVKFQKFKECANSNATPSNAIFKINKLKDQLQERDETIRNLESKFNVSRMLKIGSLVGSLDKNALETEITQLKDNTTSLRIQNDGYKIEIANHTRRYLELSKAITHSRNTSNEKITALNAEIAKMKPNGSGTKVSGPKTPEKPKVLAPGMYAIKRSRLSHTSVNNGNSKESFNKQTTLLEKRMDESIPLDKKCQSSIEIFKVKTYVNTIITGVELCKEKIANRTYSGYIDPFIQNTIEAKFSPVITRINAGLQQFHKCLNEEMVADLRYFNSLEIEVDSLRSQLRTQKT</sequence>
<organism evidence="2">
    <name type="scientific">Tanacetum cinerariifolium</name>
    <name type="common">Dalmatian daisy</name>
    <name type="synonym">Chrysanthemum cinerariifolium</name>
    <dbReference type="NCBI Taxonomy" id="118510"/>
    <lineage>
        <taxon>Eukaryota</taxon>
        <taxon>Viridiplantae</taxon>
        <taxon>Streptophyta</taxon>
        <taxon>Embryophyta</taxon>
        <taxon>Tracheophyta</taxon>
        <taxon>Spermatophyta</taxon>
        <taxon>Magnoliopsida</taxon>
        <taxon>eudicotyledons</taxon>
        <taxon>Gunneridae</taxon>
        <taxon>Pentapetalae</taxon>
        <taxon>asterids</taxon>
        <taxon>campanulids</taxon>
        <taxon>Asterales</taxon>
        <taxon>Asteraceae</taxon>
        <taxon>Asteroideae</taxon>
        <taxon>Anthemideae</taxon>
        <taxon>Anthemidinae</taxon>
        <taxon>Tanacetum</taxon>
    </lineage>
</organism>
<dbReference type="EMBL" id="BKCJ010007889">
    <property type="protein sequence ID" value="GEU79520.1"/>
    <property type="molecule type" value="Genomic_DNA"/>
</dbReference>